<protein>
    <submittedName>
        <fullName evidence="2">Uncharacterized protein</fullName>
    </submittedName>
</protein>
<feature type="compositionally biased region" description="Basic and acidic residues" evidence="1">
    <location>
        <begin position="34"/>
        <end position="43"/>
    </location>
</feature>
<evidence type="ECO:0000313" key="2">
    <source>
        <dbReference type="EMBL" id="EYC13876.1"/>
    </source>
</evidence>
<evidence type="ECO:0000256" key="1">
    <source>
        <dbReference type="SAM" id="MobiDB-lite"/>
    </source>
</evidence>
<keyword evidence="3" id="KW-1185">Reference proteome</keyword>
<reference evidence="3" key="1">
    <citation type="journal article" date="2015" name="Nat. Genet.">
        <title>The genome and transcriptome of the zoonotic hookworm Ancylostoma ceylanicum identify infection-specific gene families.</title>
        <authorList>
            <person name="Schwarz E.M."/>
            <person name="Hu Y."/>
            <person name="Antoshechkin I."/>
            <person name="Miller M.M."/>
            <person name="Sternberg P.W."/>
            <person name="Aroian R.V."/>
        </authorList>
    </citation>
    <scope>NUCLEOTIDE SEQUENCE</scope>
    <source>
        <strain evidence="3">HY135</strain>
    </source>
</reference>
<dbReference type="EMBL" id="JARK01001378">
    <property type="protein sequence ID" value="EYC13876.1"/>
    <property type="molecule type" value="Genomic_DNA"/>
</dbReference>
<organism evidence="2 3">
    <name type="scientific">Ancylostoma ceylanicum</name>
    <dbReference type="NCBI Taxonomy" id="53326"/>
    <lineage>
        <taxon>Eukaryota</taxon>
        <taxon>Metazoa</taxon>
        <taxon>Ecdysozoa</taxon>
        <taxon>Nematoda</taxon>
        <taxon>Chromadorea</taxon>
        <taxon>Rhabditida</taxon>
        <taxon>Rhabditina</taxon>
        <taxon>Rhabditomorpha</taxon>
        <taxon>Strongyloidea</taxon>
        <taxon>Ancylostomatidae</taxon>
        <taxon>Ancylostomatinae</taxon>
        <taxon>Ancylostoma</taxon>
    </lineage>
</organism>
<proteinExistence type="predicted"/>
<accession>A0A016UG30</accession>
<sequence length="76" mass="8621">MGTLRRLGTQQINQFMFMTLGVFRVVVEMPPDMERVSRSEEQGSRGIDLQSQFRFSHPSSGPFSSNQLSHGFSKVI</sequence>
<evidence type="ECO:0000313" key="3">
    <source>
        <dbReference type="Proteomes" id="UP000024635"/>
    </source>
</evidence>
<feature type="compositionally biased region" description="Polar residues" evidence="1">
    <location>
        <begin position="49"/>
        <end position="70"/>
    </location>
</feature>
<dbReference type="Proteomes" id="UP000024635">
    <property type="component" value="Unassembled WGS sequence"/>
</dbReference>
<name>A0A016UG30_9BILA</name>
<gene>
    <name evidence="2" type="primary">Acey_s0042.g577</name>
    <name evidence="2" type="ORF">Y032_0042g577</name>
</gene>
<comment type="caution">
    <text evidence="2">The sequence shown here is derived from an EMBL/GenBank/DDBJ whole genome shotgun (WGS) entry which is preliminary data.</text>
</comment>
<dbReference type="AlphaFoldDB" id="A0A016UG30"/>
<feature type="region of interest" description="Disordered" evidence="1">
    <location>
        <begin position="34"/>
        <end position="76"/>
    </location>
</feature>